<keyword evidence="3" id="KW-1185">Reference proteome</keyword>
<sequence>MATTALSFASPVTHTAGGPFWPRPSRDGRCRFSRGSSDDSDEVRPDGWTVQDFRVGGPKLAQSPGDTIPLSPGSQYRSVLDARSHLSDAVLKTLQYYHIHTRAFVLCHRRCAYFPDEDPVPTLLVVAKRHSAKDQWLIASKALHGLLNAHGLSIFNVEICDKRANPETYSSPVPSSDPIYPLWDKILAQILDKIDLSHILTIECLRFGESSDRDTNPITVFLTTAQVSTSYSWKNTREAIVSILSSYSLDHVGIFIAHGRVYRSTDSFDQFLPESAWQAPLQLGLSLGLYQSTYSSSTFGGWIEIQEHEDSEWIRLGVTCFHSVIPNLGTLSSKDRSEIYDAFSVGIPANDPIGRRLRVEQPSLKDATAVINEASRMLDRTPDQSFQEIKEIIDKGEDVSPRSRQRYDRVTAKYAAVKASLLTTKEFHEPQLPCSEPCNNLFSSSLPINPRCGTISNLREDSFSQSYAGHVYAASGYRQILSSNISEKRMRQANWALLDAPKARQSNNSVRTYGDISISSDLFPLESFKGLPNENTSLFKLGRSTRRTMGKLSGLVSAHIPTHNRDGGDSVLPTYEYAVFADVGTRFSDPGDSGALVFDGDINCVGLLFAGNSTSKASYITILPDLFEDIKAVTGAFDVRIARDIPGLENY</sequence>
<protein>
    <submittedName>
        <fullName evidence="2">Uncharacterized protein</fullName>
    </submittedName>
</protein>
<dbReference type="RefSeq" id="XP_003170934.1">
    <property type="nucleotide sequence ID" value="XM_003170886.1"/>
</dbReference>
<reference evidence="3" key="1">
    <citation type="journal article" date="2012" name="MBio">
        <title>Comparative genome analysis of Trichophyton rubrum and related dermatophytes reveals candidate genes involved in infection.</title>
        <authorList>
            <person name="Martinez D.A."/>
            <person name="Oliver B.G."/>
            <person name="Graeser Y."/>
            <person name="Goldberg J.M."/>
            <person name="Li W."/>
            <person name="Martinez-Rossi N.M."/>
            <person name="Monod M."/>
            <person name="Shelest E."/>
            <person name="Barton R.C."/>
            <person name="Birch E."/>
            <person name="Brakhage A.A."/>
            <person name="Chen Z."/>
            <person name="Gurr S.J."/>
            <person name="Heiman D."/>
            <person name="Heitman J."/>
            <person name="Kosti I."/>
            <person name="Rossi A."/>
            <person name="Saif S."/>
            <person name="Samalova M."/>
            <person name="Saunders C.W."/>
            <person name="Shea T."/>
            <person name="Summerbell R.C."/>
            <person name="Xu J."/>
            <person name="Young S."/>
            <person name="Zeng Q."/>
            <person name="Birren B.W."/>
            <person name="Cuomo C.A."/>
            <person name="White T.C."/>
        </authorList>
    </citation>
    <scope>NUCLEOTIDE SEQUENCE [LARGE SCALE GENOMIC DNA]</scope>
    <source>
        <strain evidence="3">ATCC MYA-4604 / CBS 118893</strain>
    </source>
</reference>
<dbReference type="Proteomes" id="UP000002669">
    <property type="component" value="Unassembled WGS sequence"/>
</dbReference>
<dbReference type="GeneID" id="10026177"/>
<feature type="compositionally biased region" description="Polar residues" evidence="1">
    <location>
        <begin position="1"/>
        <end position="13"/>
    </location>
</feature>
<dbReference type="STRING" id="535722.E4V1L1"/>
<dbReference type="AlphaFoldDB" id="E4V1L1"/>
<evidence type="ECO:0000313" key="3">
    <source>
        <dbReference type="Proteomes" id="UP000002669"/>
    </source>
</evidence>
<dbReference type="eggNOG" id="ENOG502QR0D">
    <property type="taxonomic scope" value="Eukaryota"/>
</dbReference>
<dbReference type="InParanoid" id="E4V1L1"/>
<dbReference type="HOGENOM" id="CLU_028989_0_0_1"/>
<dbReference type="EMBL" id="DS989827">
    <property type="protein sequence ID" value="EFR03926.1"/>
    <property type="molecule type" value="Genomic_DNA"/>
</dbReference>
<dbReference type="OrthoDB" id="5424209at2759"/>
<gene>
    <name evidence="2" type="ORF">MGYG_06925</name>
</gene>
<name>E4V1L1_ARTGP</name>
<feature type="region of interest" description="Disordered" evidence="1">
    <location>
        <begin position="1"/>
        <end position="46"/>
    </location>
</feature>
<accession>E4V1L1</accession>
<dbReference type="VEuPathDB" id="FungiDB:MGYG_06925"/>
<evidence type="ECO:0000313" key="2">
    <source>
        <dbReference type="EMBL" id="EFR03926.1"/>
    </source>
</evidence>
<dbReference type="OMA" id="CAHRTER"/>
<organism evidence="3">
    <name type="scientific">Arthroderma gypseum (strain ATCC MYA-4604 / CBS 118893)</name>
    <name type="common">Microsporum gypseum</name>
    <dbReference type="NCBI Taxonomy" id="535722"/>
    <lineage>
        <taxon>Eukaryota</taxon>
        <taxon>Fungi</taxon>
        <taxon>Dikarya</taxon>
        <taxon>Ascomycota</taxon>
        <taxon>Pezizomycotina</taxon>
        <taxon>Eurotiomycetes</taxon>
        <taxon>Eurotiomycetidae</taxon>
        <taxon>Onygenales</taxon>
        <taxon>Arthrodermataceae</taxon>
        <taxon>Nannizzia</taxon>
    </lineage>
</organism>
<proteinExistence type="predicted"/>
<evidence type="ECO:0000256" key="1">
    <source>
        <dbReference type="SAM" id="MobiDB-lite"/>
    </source>
</evidence>